<comment type="caution">
    <text evidence="1">The sequence shown here is derived from an EMBL/GenBank/DDBJ whole genome shotgun (WGS) entry which is preliminary data.</text>
</comment>
<protein>
    <submittedName>
        <fullName evidence="1">Uncharacterized protein</fullName>
    </submittedName>
</protein>
<dbReference type="Proteomes" id="UP001271769">
    <property type="component" value="Unassembled WGS sequence"/>
</dbReference>
<dbReference type="RefSeq" id="WP_320500600.1">
    <property type="nucleotide sequence ID" value="NZ_JAXCLX010000001.1"/>
</dbReference>
<proteinExistence type="predicted"/>
<dbReference type="EMBL" id="JAXCLX010000001">
    <property type="protein sequence ID" value="MDY0872183.1"/>
    <property type="molecule type" value="Genomic_DNA"/>
</dbReference>
<gene>
    <name evidence="1" type="ORF">SMD31_09625</name>
</gene>
<evidence type="ECO:0000313" key="1">
    <source>
        <dbReference type="EMBL" id="MDY0872183.1"/>
    </source>
</evidence>
<accession>A0ABU5DXZ3</accession>
<name>A0ABU5DXZ3_9PROT</name>
<organism evidence="1 2">
    <name type="scientific">Dongia rigui</name>
    <dbReference type="NCBI Taxonomy" id="940149"/>
    <lineage>
        <taxon>Bacteria</taxon>
        <taxon>Pseudomonadati</taxon>
        <taxon>Pseudomonadota</taxon>
        <taxon>Alphaproteobacteria</taxon>
        <taxon>Rhodospirillales</taxon>
        <taxon>Dongiaceae</taxon>
        <taxon>Dongia</taxon>
    </lineage>
</organism>
<keyword evidence="2" id="KW-1185">Reference proteome</keyword>
<sequence length="282" mass="31393">MSDSWDMSFLIDQATRIHEARGNFGKHLGKPLRGLVDDHLVNFVAQEDRLLFLRFMAKLLLQTGTTTATARIHTPIIGEKIFELDARNGIRAKTWWLMLSASNSRGYAPLASIVDTDPVASGAEFGQLARNAAKQGSGKLGMTLFQSKAVSERSFGKMTQERRDALDKRIGEVLVEATDTGIVTKPDIGQYAVLHGADVSPQQISERIVQAASEMEITEKDLGLTQTTETLAENVEADDVGRMIRNMREKLVDRATREPIPDRVEWGKHPTFLQKMMSKVKK</sequence>
<reference evidence="1 2" key="1">
    <citation type="journal article" date="2013" name="Antonie Van Leeuwenhoek">
        <title>Dongia rigui sp. nov., isolated from freshwater of a large wetland in Korea.</title>
        <authorList>
            <person name="Baik K.S."/>
            <person name="Hwang Y.M."/>
            <person name="Choi J.S."/>
            <person name="Kwon J."/>
            <person name="Seong C.N."/>
        </authorList>
    </citation>
    <scope>NUCLEOTIDE SEQUENCE [LARGE SCALE GENOMIC DNA]</scope>
    <source>
        <strain evidence="1 2">04SU4-P</strain>
    </source>
</reference>
<evidence type="ECO:0000313" key="2">
    <source>
        <dbReference type="Proteomes" id="UP001271769"/>
    </source>
</evidence>